<dbReference type="EMBL" id="FQVK01000004">
    <property type="protein sequence ID" value="SHE55014.1"/>
    <property type="molecule type" value="Genomic_DNA"/>
</dbReference>
<name>A0A1M4UEB2_9RHOB</name>
<dbReference type="Gene3D" id="3.40.50.150">
    <property type="entry name" value="Vaccinia Virus protein VP39"/>
    <property type="match status" value="1"/>
</dbReference>
<organism evidence="2 3">
    <name type="scientific">Ruegeria intermedia</name>
    <dbReference type="NCBI Taxonomy" id="996115"/>
    <lineage>
        <taxon>Bacteria</taxon>
        <taxon>Pseudomonadati</taxon>
        <taxon>Pseudomonadota</taxon>
        <taxon>Alphaproteobacteria</taxon>
        <taxon>Rhodobacterales</taxon>
        <taxon>Roseobacteraceae</taxon>
        <taxon>Ruegeria</taxon>
    </lineage>
</organism>
<dbReference type="AlphaFoldDB" id="A0A1M4UEB2"/>
<keyword evidence="2" id="KW-0808">Transferase</keyword>
<evidence type="ECO:0000259" key="1">
    <source>
        <dbReference type="Pfam" id="PF05050"/>
    </source>
</evidence>
<dbReference type="RefSeq" id="WP_149774793.1">
    <property type="nucleotide sequence ID" value="NZ_FQVK01000004.1"/>
</dbReference>
<dbReference type="InterPro" id="IPR052514">
    <property type="entry name" value="SAM-dependent_MTase"/>
</dbReference>
<dbReference type="SUPFAM" id="SSF53335">
    <property type="entry name" value="S-adenosyl-L-methionine-dependent methyltransferases"/>
    <property type="match status" value="1"/>
</dbReference>
<dbReference type="NCBIfam" id="TIGR01444">
    <property type="entry name" value="fkbM_fam"/>
    <property type="match status" value="1"/>
</dbReference>
<dbReference type="Proteomes" id="UP000325134">
    <property type="component" value="Unassembled WGS sequence"/>
</dbReference>
<dbReference type="InterPro" id="IPR006342">
    <property type="entry name" value="FkbM_mtfrase"/>
</dbReference>
<sequence>MLTQARKMFYRARGHYAGNLNGEPFRLDPYHSKFWRKASAGNWEPETFAVLDRHLSPDRDYLDIGAWIGPTVLYGARKARHVWCFEPDPTAYRHLAWNLDLNDIRNVSAFGVALSDRFGLARMASVRGERGDSTSSLLHDGAHGTDALTIAWDQFASATDLSGVSLVKMDIEGAEFAVLPTLADWLQDQKPALYLSLHAPLLDESKRSEQVEGLLAALSFYPTTRDEAGQPISAKDLLSPSALAQFRSVLFTG</sequence>
<reference evidence="2 3" key="1">
    <citation type="submission" date="2016-11" db="EMBL/GenBank/DDBJ databases">
        <authorList>
            <person name="Varghese N."/>
            <person name="Submissions S."/>
        </authorList>
    </citation>
    <scope>NUCLEOTIDE SEQUENCE [LARGE SCALE GENOMIC DNA]</scope>
    <source>
        <strain evidence="2 3">DSM 29341</strain>
    </source>
</reference>
<dbReference type="PANTHER" id="PTHR34203:SF15">
    <property type="entry name" value="SLL1173 PROTEIN"/>
    <property type="match status" value="1"/>
</dbReference>
<proteinExistence type="predicted"/>
<dbReference type="GO" id="GO:0032259">
    <property type="term" value="P:methylation"/>
    <property type="evidence" value="ECO:0007669"/>
    <property type="project" value="UniProtKB-KW"/>
</dbReference>
<dbReference type="Pfam" id="PF05050">
    <property type="entry name" value="Methyltransf_21"/>
    <property type="match status" value="1"/>
</dbReference>
<evidence type="ECO:0000313" key="3">
    <source>
        <dbReference type="Proteomes" id="UP000325134"/>
    </source>
</evidence>
<protein>
    <submittedName>
        <fullName evidence="2">Methyltransferase, FkbM family</fullName>
    </submittedName>
</protein>
<accession>A0A1M4UEB2</accession>
<dbReference type="PANTHER" id="PTHR34203">
    <property type="entry name" value="METHYLTRANSFERASE, FKBM FAMILY PROTEIN"/>
    <property type="match status" value="1"/>
</dbReference>
<dbReference type="OrthoDB" id="4104638at2"/>
<dbReference type="GO" id="GO:0008168">
    <property type="term" value="F:methyltransferase activity"/>
    <property type="evidence" value="ECO:0007669"/>
    <property type="project" value="UniProtKB-KW"/>
</dbReference>
<gene>
    <name evidence="2" type="ORF">SAMN05444279_10417</name>
</gene>
<keyword evidence="2" id="KW-0489">Methyltransferase</keyword>
<dbReference type="InterPro" id="IPR029063">
    <property type="entry name" value="SAM-dependent_MTases_sf"/>
</dbReference>
<evidence type="ECO:0000313" key="2">
    <source>
        <dbReference type="EMBL" id="SHE55014.1"/>
    </source>
</evidence>
<keyword evidence="3" id="KW-1185">Reference proteome</keyword>
<feature type="domain" description="Methyltransferase FkbM" evidence="1">
    <location>
        <begin position="63"/>
        <end position="192"/>
    </location>
</feature>